<name>A0ABR3LQZ2_9TELE</name>
<keyword evidence="3" id="KW-1185">Reference proteome</keyword>
<dbReference type="Proteomes" id="UP001558613">
    <property type="component" value="Unassembled WGS sequence"/>
</dbReference>
<reference evidence="2 3" key="1">
    <citation type="submission" date="2023-09" db="EMBL/GenBank/DDBJ databases">
        <authorList>
            <person name="Wang M."/>
        </authorList>
    </citation>
    <scope>NUCLEOTIDE SEQUENCE [LARGE SCALE GENOMIC DNA]</scope>
    <source>
        <strain evidence="2">GT-2023</strain>
        <tissue evidence="2">Liver</tissue>
    </source>
</reference>
<evidence type="ECO:0000313" key="2">
    <source>
        <dbReference type="EMBL" id="KAL1254169.1"/>
    </source>
</evidence>
<evidence type="ECO:0000256" key="1">
    <source>
        <dbReference type="SAM" id="MobiDB-lite"/>
    </source>
</evidence>
<accession>A0ABR3LQZ2</accession>
<gene>
    <name evidence="2" type="ORF">QQF64_016398</name>
</gene>
<organism evidence="2 3">
    <name type="scientific">Cirrhinus molitorella</name>
    <name type="common">mud carp</name>
    <dbReference type="NCBI Taxonomy" id="172907"/>
    <lineage>
        <taxon>Eukaryota</taxon>
        <taxon>Metazoa</taxon>
        <taxon>Chordata</taxon>
        <taxon>Craniata</taxon>
        <taxon>Vertebrata</taxon>
        <taxon>Euteleostomi</taxon>
        <taxon>Actinopterygii</taxon>
        <taxon>Neopterygii</taxon>
        <taxon>Teleostei</taxon>
        <taxon>Ostariophysi</taxon>
        <taxon>Cypriniformes</taxon>
        <taxon>Cyprinidae</taxon>
        <taxon>Labeoninae</taxon>
        <taxon>Labeonini</taxon>
        <taxon>Cirrhinus</taxon>
    </lineage>
</organism>
<evidence type="ECO:0000313" key="3">
    <source>
        <dbReference type="Proteomes" id="UP001558613"/>
    </source>
</evidence>
<comment type="caution">
    <text evidence="2">The sequence shown here is derived from an EMBL/GenBank/DDBJ whole genome shotgun (WGS) entry which is preliminary data.</text>
</comment>
<feature type="region of interest" description="Disordered" evidence="1">
    <location>
        <begin position="29"/>
        <end position="58"/>
    </location>
</feature>
<proteinExistence type="predicted"/>
<dbReference type="EMBL" id="JAYMGO010000020">
    <property type="protein sequence ID" value="KAL1254169.1"/>
    <property type="molecule type" value="Genomic_DNA"/>
</dbReference>
<sequence>MKKQHEEGWPHTDTYCVELRPCPSHFLPSASICQRPPDTPTQPRTRHSTADQSSSHSAFHSKFNHMMFSL</sequence>
<protein>
    <submittedName>
        <fullName evidence="2">Uncharacterized protein</fullName>
    </submittedName>
</protein>